<keyword evidence="2" id="KW-1185">Reference proteome</keyword>
<dbReference type="EMBL" id="JABEZX010000004">
    <property type="protein sequence ID" value="MBA0554601.1"/>
    <property type="molecule type" value="Genomic_DNA"/>
</dbReference>
<organism evidence="1 2">
    <name type="scientific">Gossypium lobatum</name>
    <dbReference type="NCBI Taxonomy" id="34289"/>
    <lineage>
        <taxon>Eukaryota</taxon>
        <taxon>Viridiplantae</taxon>
        <taxon>Streptophyta</taxon>
        <taxon>Embryophyta</taxon>
        <taxon>Tracheophyta</taxon>
        <taxon>Spermatophyta</taxon>
        <taxon>Magnoliopsida</taxon>
        <taxon>eudicotyledons</taxon>
        <taxon>Gunneridae</taxon>
        <taxon>Pentapetalae</taxon>
        <taxon>rosids</taxon>
        <taxon>malvids</taxon>
        <taxon>Malvales</taxon>
        <taxon>Malvaceae</taxon>
        <taxon>Malvoideae</taxon>
        <taxon>Gossypium</taxon>
    </lineage>
</organism>
<sequence>MRLIKETNARMTETKHARVVFKRNVGEMDRYESETESHLTCQEAVQVFAETNAKTLHFFSPEVLARVYPTRDEPFLGFPSPGKSFLFSSGPPLQ</sequence>
<dbReference type="Proteomes" id="UP000593572">
    <property type="component" value="Unassembled WGS sequence"/>
</dbReference>
<name>A0A7J8LQ66_9ROSI</name>
<accession>A0A7J8LQ66</accession>
<reference evidence="1 2" key="1">
    <citation type="journal article" date="2019" name="Genome Biol. Evol.">
        <title>Insights into the evolution of the New World diploid cottons (Gossypium, subgenus Houzingenia) based on genome sequencing.</title>
        <authorList>
            <person name="Grover C.E."/>
            <person name="Arick M.A. 2nd"/>
            <person name="Thrash A."/>
            <person name="Conover J.L."/>
            <person name="Sanders W.S."/>
            <person name="Peterson D.G."/>
            <person name="Frelichowski J.E."/>
            <person name="Scheffler J.A."/>
            <person name="Scheffler B.E."/>
            <person name="Wendel J.F."/>
        </authorList>
    </citation>
    <scope>NUCLEOTIDE SEQUENCE [LARGE SCALE GENOMIC DNA]</scope>
    <source>
        <strain evidence="1">157</strain>
        <tissue evidence="1">Leaf</tissue>
    </source>
</reference>
<evidence type="ECO:0000313" key="1">
    <source>
        <dbReference type="EMBL" id="MBA0554601.1"/>
    </source>
</evidence>
<evidence type="ECO:0000313" key="2">
    <source>
        <dbReference type="Proteomes" id="UP000593572"/>
    </source>
</evidence>
<proteinExistence type="predicted"/>
<comment type="caution">
    <text evidence="1">The sequence shown here is derived from an EMBL/GenBank/DDBJ whole genome shotgun (WGS) entry which is preliminary data.</text>
</comment>
<protein>
    <submittedName>
        <fullName evidence="1">Uncharacterized protein</fullName>
    </submittedName>
</protein>
<dbReference type="AlphaFoldDB" id="A0A7J8LQ66"/>
<gene>
    <name evidence="1" type="ORF">Golob_013696</name>
</gene>